<keyword evidence="1" id="KW-1133">Transmembrane helix</keyword>
<protein>
    <submittedName>
        <fullName evidence="2">Uncharacterized protein</fullName>
    </submittedName>
</protein>
<sequence length="132" mass="14687">MERRAKITSREETEERAMKYLLTCIYLSTKGRVKLLPGKREVGGGSKQIQSVVGEGKQYRPKVREILVVLSWCWTLLVSLVADVEAEKGERRKETRGKTRSSSACAGKLLAGWAACLAGLLADLTYNWVVIS</sequence>
<dbReference type="EMBL" id="JBHFFA010000004">
    <property type="protein sequence ID" value="KAL2630614.1"/>
    <property type="molecule type" value="Genomic_DNA"/>
</dbReference>
<evidence type="ECO:0000313" key="3">
    <source>
        <dbReference type="Proteomes" id="UP001605036"/>
    </source>
</evidence>
<accession>A0ABD1YJM8</accession>
<keyword evidence="3" id="KW-1185">Reference proteome</keyword>
<comment type="caution">
    <text evidence="2">The sequence shown here is derived from an EMBL/GenBank/DDBJ whole genome shotgun (WGS) entry which is preliminary data.</text>
</comment>
<evidence type="ECO:0000256" key="1">
    <source>
        <dbReference type="SAM" id="Phobius"/>
    </source>
</evidence>
<keyword evidence="1" id="KW-0812">Transmembrane</keyword>
<proteinExistence type="predicted"/>
<feature type="transmembrane region" description="Helical" evidence="1">
    <location>
        <begin position="105"/>
        <end position="129"/>
    </location>
</feature>
<keyword evidence="1" id="KW-0472">Membrane</keyword>
<gene>
    <name evidence="2" type="ORF">R1flu_015300</name>
</gene>
<name>A0ABD1YJM8_9MARC</name>
<reference evidence="2 3" key="1">
    <citation type="submission" date="2024-09" db="EMBL/GenBank/DDBJ databases">
        <title>Chromosome-scale assembly of Riccia fluitans.</title>
        <authorList>
            <person name="Paukszto L."/>
            <person name="Sawicki J."/>
            <person name="Karawczyk K."/>
            <person name="Piernik-Szablinska J."/>
            <person name="Szczecinska M."/>
            <person name="Mazdziarz M."/>
        </authorList>
    </citation>
    <scope>NUCLEOTIDE SEQUENCE [LARGE SCALE GENOMIC DNA]</scope>
    <source>
        <strain evidence="2">Rf_01</strain>
        <tissue evidence="2">Aerial parts of the thallus</tissue>
    </source>
</reference>
<dbReference type="Proteomes" id="UP001605036">
    <property type="component" value="Unassembled WGS sequence"/>
</dbReference>
<dbReference type="AlphaFoldDB" id="A0ABD1YJM8"/>
<evidence type="ECO:0000313" key="2">
    <source>
        <dbReference type="EMBL" id="KAL2630614.1"/>
    </source>
</evidence>
<organism evidence="2 3">
    <name type="scientific">Riccia fluitans</name>
    <dbReference type="NCBI Taxonomy" id="41844"/>
    <lineage>
        <taxon>Eukaryota</taxon>
        <taxon>Viridiplantae</taxon>
        <taxon>Streptophyta</taxon>
        <taxon>Embryophyta</taxon>
        <taxon>Marchantiophyta</taxon>
        <taxon>Marchantiopsida</taxon>
        <taxon>Marchantiidae</taxon>
        <taxon>Marchantiales</taxon>
        <taxon>Ricciaceae</taxon>
        <taxon>Riccia</taxon>
    </lineage>
</organism>